<feature type="region of interest" description="Disordered" evidence="1">
    <location>
        <begin position="73"/>
        <end position="119"/>
    </location>
</feature>
<sequence>MSRRRHDEEEARQTMAVPQPKRLCASTDTSKPLKIVDPIKAIDRVMEVRSSWRPIDPNSPKVPLQHRFDNLSVRAPPVETSPESDIARAKSSASEISLDLGHTEGEDNSSRCNSSDSTG</sequence>
<reference evidence="2 3" key="1">
    <citation type="submission" date="2019-07" db="EMBL/GenBank/DDBJ databases">
        <title>Genomics analysis of Aphanomyces spp. identifies a new class of oomycete effector associated with host adaptation.</title>
        <authorList>
            <person name="Gaulin E."/>
        </authorList>
    </citation>
    <scope>NUCLEOTIDE SEQUENCE [LARGE SCALE GENOMIC DNA]</scope>
    <source>
        <strain evidence="2 3">ATCC 201684</strain>
    </source>
</reference>
<feature type="compositionally biased region" description="Basic and acidic residues" evidence="1">
    <location>
        <begin position="1"/>
        <end position="12"/>
    </location>
</feature>
<evidence type="ECO:0000313" key="2">
    <source>
        <dbReference type="EMBL" id="KAF0742017.1"/>
    </source>
</evidence>
<gene>
    <name evidence="2" type="ORF">Ae201684_002954</name>
</gene>
<feature type="region of interest" description="Disordered" evidence="1">
    <location>
        <begin position="1"/>
        <end position="29"/>
    </location>
</feature>
<name>A0A6G0XP57_9STRA</name>
<comment type="caution">
    <text evidence="2">The sequence shown here is derived from an EMBL/GenBank/DDBJ whole genome shotgun (WGS) entry which is preliminary data.</text>
</comment>
<dbReference type="VEuPathDB" id="FungiDB:AeMF1_011510"/>
<protein>
    <submittedName>
        <fullName evidence="2">Uncharacterized protein</fullName>
    </submittedName>
</protein>
<proteinExistence type="predicted"/>
<organism evidence="2 3">
    <name type="scientific">Aphanomyces euteiches</name>
    <dbReference type="NCBI Taxonomy" id="100861"/>
    <lineage>
        <taxon>Eukaryota</taxon>
        <taxon>Sar</taxon>
        <taxon>Stramenopiles</taxon>
        <taxon>Oomycota</taxon>
        <taxon>Saprolegniomycetes</taxon>
        <taxon>Saprolegniales</taxon>
        <taxon>Verrucalvaceae</taxon>
        <taxon>Aphanomyces</taxon>
    </lineage>
</organism>
<dbReference type="EMBL" id="VJMJ01000032">
    <property type="protein sequence ID" value="KAF0742017.1"/>
    <property type="molecule type" value="Genomic_DNA"/>
</dbReference>
<feature type="compositionally biased region" description="Polar residues" evidence="1">
    <location>
        <begin position="110"/>
        <end position="119"/>
    </location>
</feature>
<keyword evidence="3" id="KW-1185">Reference proteome</keyword>
<dbReference type="AlphaFoldDB" id="A0A6G0XP57"/>
<dbReference type="Proteomes" id="UP000481153">
    <property type="component" value="Unassembled WGS sequence"/>
</dbReference>
<accession>A0A6G0XP57</accession>
<evidence type="ECO:0000256" key="1">
    <source>
        <dbReference type="SAM" id="MobiDB-lite"/>
    </source>
</evidence>
<evidence type="ECO:0000313" key="3">
    <source>
        <dbReference type="Proteomes" id="UP000481153"/>
    </source>
</evidence>